<evidence type="ECO:0000256" key="1">
    <source>
        <dbReference type="SAM" id="MobiDB-lite"/>
    </source>
</evidence>
<dbReference type="PANTHER" id="PTHR10316:SF12">
    <property type="entry name" value="MEMBRANE-ASSOCIATED GUANYLATE KINASE, WW AND PDZ DOMAIN-CONTAINING PROTEIN 1"/>
    <property type="match status" value="1"/>
</dbReference>
<dbReference type="SMART" id="SM00228">
    <property type="entry name" value="PDZ"/>
    <property type="match status" value="1"/>
</dbReference>
<organism evidence="3 4">
    <name type="scientific">Goodea atripinnis</name>
    <dbReference type="NCBI Taxonomy" id="208336"/>
    <lineage>
        <taxon>Eukaryota</taxon>
        <taxon>Metazoa</taxon>
        <taxon>Chordata</taxon>
        <taxon>Craniata</taxon>
        <taxon>Vertebrata</taxon>
        <taxon>Euteleostomi</taxon>
        <taxon>Actinopterygii</taxon>
        <taxon>Neopterygii</taxon>
        <taxon>Teleostei</taxon>
        <taxon>Neoteleostei</taxon>
        <taxon>Acanthomorphata</taxon>
        <taxon>Ovalentaria</taxon>
        <taxon>Atherinomorphae</taxon>
        <taxon>Cyprinodontiformes</taxon>
        <taxon>Goodeidae</taxon>
        <taxon>Goodea</taxon>
    </lineage>
</organism>
<dbReference type="SUPFAM" id="SSF50156">
    <property type="entry name" value="PDZ domain-like"/>
    <property type="match status" value="1"/>
</dbReference>
<evidence type="ECO:0000259" key="2">
    <source>
        <dbReference type="PROSITE" id="PS50106"/>
    </source>
</evidence>
<sequence>MKKGSSSDSEFYSVDLERDNKGFGFSLRGGREYNMDLYVLRLAEEGAAVRNGKMRVGDEILEINGESTKGMKHARAIELIKNGGRRAHLVLKRGDGSVPEYGMAAPHLTASVRNEKMGEASVLQNQSTTAAPTTSAQPNQSQGYKTLRK</sequence>
<evidence type="ECO:0000313" key="3">
    <source>
        <dbReference type="EMBL" id="MEQ2157716.1"/>
    </source>
</evidence>
<dbReference type="PROSITE" id="PS50106">
    <property type="entry name" value="PDZ"/>
    <property type="match status" value="1"/>
</dbReference>
<keyword evidence="3" id="KW-0808">Transferase</keyword>
<dbReference type="Proteomes" id="UP001476798">
    <property type="component" value="Unassembled WGS sequence"/>
</dbReference>
<feature type="compositionally biased region" description="Low complexity" evidence="1">
    <location>
        <begin position="124"/>
        <end position="140"/>
    </location>
</feature>
<dbReference type="Gene3D" id="2.30.42.10">
    <property type="match status" value="1"/>
</dbReference>
<gene>
    <name evidence="3" type="primary">MAGI1_2</name>
    <name evidence="3" type="ORF">GOODEAATRI_004615</name>
</gene>
<dbReference type="PANTHER" id="PTHR10316">
    <property type="entry name" value="MEMBRANE ASSOCIATED GUANYLATE KINASE-RELATED"/>
    <property type="match status" value="1"/>
</dbReference>
<name>A0ABV0MF19_9TELE</name>
<dbReference type="Pfam" id="PF00595">
    <property type="entry name" value="PDZ"/>
    <property type="match status" value="1"/>
</dbReference>
<reference evidence="3 4" key="1">
    <citation type="submission" date="2021-06" db="EMBL/GenBank/DDBJ databases">
        <authorList>
            <person name="Palmer J.M."/>
        </authorList>
    </citation>
    <scope>NUCLEOTIDE SEQUENCE [LARGE SCALE GENOMIC DNA]</scope>
    <source>
        <strain evidence="3 4">GA_2019</strain>
        <tissue evidence="3">Muscle</tissue>
    </source>
</reference>
<keyword evidence="3" id="KW-0418">Kinase</keyword>
<proteinExistence type="predicted"/>
<dbReference type="GO" id="GO:0016301">
    <property type="term" value="F:kinase activity"/>
    <property type="evidence" value="ECO:0007669"/>
    <property type="project" value="UniProtKB-KW"/>
</dbReference>
<feature type="domain" description="PDZ" evidence="2">
    <location>
        <begin position="13"/>
        <end position="95"/>
    </location>
</feature>
<protein>
    <submittedName>
        <fullName evidence="3">Membrane-associated guanylate kinase, WW and PDZ domain-containing protein 1</fullName>
    </submittedName>
</protein>
<keyword evidence="4" id="KW-1185">Reference proteome</keyword>
<dbReference type="InterPro" id="IPR001478">
    <property type="entry name" value="PDZ"/>
</dbReference>
<dbReference type="EMBL" id="JAHRIO010000197">
    <property type="protein sequence ID" value="MEQ2157716.1"/>
    <property type="molecule type" value="Genomic_DNA"/>
</dbReference>
<evidence type="ECO:0000313" key="4">
    <source>
        <dbReference type="Proteomes" id="UP001476798"/>
    </source>
</evidence>
<feature type="region of interest" description="Disordered" evidence="1">
    <location>
        <begin position="114"/>
        <end position="149"/>
    </location>
</feature>
<accession>A0ABV0MF19</accession>
<comment type="caution">
    <text evidence="3">The sequence shown here is derived from an EMBL/GenBank/DDBJ whole genome shotgun (WGS) entry which is preliminary data.</text>
</comment>
<dbReference type="CDD" id="cd06735">
    <property type="entry name" value="PDZ5_MAGI-1_3-like"/>
    <property type="match status" value="1"/>
</dbReference>
<dbReference type="InterPro" id="IPR036034">
    <property type="entry name" value="PDZ_sf"/>
</dbReference>